<feature type="transmembrane region" description="Helical" evidence="6">
    <location>
        <begin position="136"/>
        <end position="157"/>
    </location>
</feature>
<evidence type="ECO:0000256" key="4">
    <source>
        <dbReference type="ARBA" id="ARBA00022989"/>
    </source>
</evidence>
<dbReference type="Gene3D" id="1.20.950.20">
    <property type="entry name" value="Transmembrane di-heme cytochromes, Chain C"/>
    <property type="match status" value="1"/>
</dbReference>
<dbReference type="PANTHER" id="PTHR30485">
    <property type="entry name" value="NI/FE-HYDROGENASE 1 B-TYPE CYTOCHROME SUBUNIT"/>
    <property type="match status" value="1"/>
</dbReference>
<organism evidence="8 9">
    <name type="scientific">Bdellovibrio bacteriovorus (strain ATCC 15356 / DSM 50701 / NCIMB 9529 / HD100)</name>
    <dbReference type="NCBI Taxonomy" id="264462"/>
    <lineage>
        <taxon>Bacteria</taxon>
        <taxon>Pseudomonadati</taxon>
        <taxon>Bdellovibrionota</taxon>
        <taxon>Bdellovibrionia</taxon>
        <taxon>Bdellovibrionales</taxon>
        <taxon>Pseudobdellovibrionaceae</taxon>
        <taxon>Bdellovibrio</taxon>
    </lineage>
</organism>
<dbReference type="InterPro" id="IPR016174">
    <property type="entry name" value="Di-haem_cyt_TM"/>
</dbReference>
<dbReference type="AlphaFoldDB" id="Q6MRI7"/>
<evidence type="ECO:0000313" key="9">
    <source>
        <dbReference type="Proteomes" id="UP000008080"/>
    </source>
</evidence>
<dbReference type="Proteomes" id="UP000008080">
    <property type="component" value="Chromosome"/>
</dbReference>
<dbReference type="GeneID" id="93011245"/>
<evidence type="ECO:0000256" key="1">
    <source>
        <dbReference type="ARBA" id="ARBA00004651"/>
    </source>
</evidence>
<sequence length="235" mass="25665">MRSTLIYDLPTRLFHWLFSALFLLSFIIAKTVDDNSVVFSYHMLSGLLLAWLVVWRFVWGIMGTKHAKFSGFSLNPLELKNYLVGVLVGSKRRWSGHNPASSWAAMAMFALALGLAVTGYLMTMGSKETFEEAHELMANAFVVIAAFHVVGVILHSLRHRDAIALSMLDGKKEVDGDGAGISSSKGIAAVILLSLVVVGGLYLTKNFDSQRRTLSLPGQTLQLGDAEVSTEGDDD</sequence>
<feature type="transmembrane region" description="Helical" evidence="6">
    <location>
        <begin position="100"/>
        <end position="124"/>
    </location>
</feature>
<evidence type="ECO:0000256" key="2">
    <source>
        <dbReference type="ARBA" id="ARBA00022475"/>
    </source>
</evidence>
<dbReference type="SUPFAM" id="SSF81342">
    <property type="entry name" value="Transmembrane di-heme cytochromes"/>
    <property type="match status" value="1"/>
</dbReference>
<evidence type="ECO:0000256" key="6">
    <source>
        <dbReference type="SAM" id="Phobius"/>
    </source>
</evidence>
<dbReference type="RefSeq" id="WP_011162712.1">
    <property type="nucleotide sequence ID" value="NC_005363.1"/>
</dbReference>
<dbReference type="eggNOG" id="COG3658">
    <property type="taxonomic scope" value="Bacteria"/>
</dbReference>
<dbReference type="GO" id="GO:0020037">
    <property type="term" value="F:heme binding"/>
    <property type="evidence" value="ECO:0007669"/>
    <property type="project" value="TreeGrafter"/>
</dbReference>
<reference evidence="8 9" key="1">
    <citation type="journal article" date="2004" name="Science">
        <title>A predator unmasked: life cycle of Bdellovibrio bacteriovorus from a genomic perspective.</title>
        <authorList>
            <person name="Rendulic S."/>
            <person name="Jagtap P."/>
            <person name="Rosinus A."/>
            <person name="Eppinger M."/>
            <person name="Baar C."/>
            <person name="Lanz C."/>
            <person name="Keller H."/>
            <person name="Lambert C."/>
            <person name="Evans K.J."/>
            <person name="Goesmann A."/>
            <person name="Meyer F."/>
            <person name="Sockett R.E."/>
            <person name="Schuster S.C."/>
        </authorList>
    </citation>
    <scope>NUCLEOTIDE SEQUENCE [LARGE SCALE GENOMIC DNA]</scope>
    <source>
        <strain evidence="9">ATCC 15356 / DSM 50701 / NCIMB 9529 / HD100</strain>
    </source>
</reference>
<dbReference type="GO" id="GO:0022904">
    <property type="term" value="P:respiratory electron transport chain"/>
    <property type="evidence" value="ECO:0007669"/>
    <property type="project" value="InterPro"/>
</dbReference>
<dbReference type="STRING" id="264462.Bd0092"/>
<dbReference type="GO" id="GO:0009055">
    <property type="term" value="F:electron transfer activity"/>
    <property type="evidence" value="ECO:0007669"/>
    <property type="project" value="InterPro"/>
</dbReference>
<proteinExistence type="predicted"/>
<keyword evidence="2" id="KW-1003">Cell membrane</keyword>
<feature type="transmembrane region" description="Helical" evidence="6">
    <location>
        <begin position="39"/>
        <end position="59"/>
    </location>
</feature>
<feature type="domain" description="Cytochrome b561 bacterial/Ni-hydrogenase" evidence="7">
    <location>
        <begin position="7"/>
        <end position="170"/>
    </location>
</feature>
<dbReference type="InterPro" id="IPR011577">
    <property type="entry name" value="Cyt_b561_bac/Ni-Hgenase"/>
</dbReference>
<evidence type="ECO:0000259" key="7">
    <source>
        <dbReference type="Pfam" id="PF01292"/>
    </source>
</evidence>
<protein>
    <submittedName>
        <fullName evidence="8">Putative cytochrome b</fullName>
    </submittedName>
</protein>
<keyword evidence="4 6" id="KW-1133">Transmembrane helix</keyword>
<evidence type="ECO:0000256" key="5">
    <source>
        <dbReference type="ARBA" id="ARBA00023136"/>
    </source>
</evidence>
<keyword evidence="9" id="KW-1185">Reference proteome</keyword>
<dbReference type="EMBL" id="BX842646">
    <property type="protein sequence ID" value="CAE77771.1"/>
    <property type="molecule type" value="Genomic_DNA"/>
</dbReference>
<dbReference type="GO" id="GO:0005886">
    <property type="term" value="C:plasma membrane"/>
    <property type="evidence" value="ECO:0007669"/>
    <property type="project" value="UniProtKB-SubCell"/>
</dbReference>
<evidence type="ECO:0000256" key="3">
    <source>
        <dbReference type="ARBA" id="ARBA00022692"/>
    </source>
</evidence>
<name>Q6MRI7_BDEBA</name>
<dbReference type="HOGENOM" id="CLU_078451_2_0_7"/>
<keyword evidence="3 6" id="KW-0812">Transmembrane</keyword>
<keyword evidence="5 6" id="KW-0472">Membrane</keyword>
<dbReference type="PANTHER" id="PTHR30485:SF2">
    <property type="entry name" value="BLL0597 PROTEIN"/>
    <property type="match status" value="1"/>
</dbReference>
<evidence type="ECO:0000313" key="8">
    <source>
        <dbReference type="EMBL" id="CAE77771.1"/>
    </source>
</evidence>
<gene>
    <name evidence="8" type="ordered locus">Bd0092</name>
</gene>
<dbReference type="InterPro" id="IPR051542">
    <property type="entry name" value="Hydrogenase_cytochrome"/>
</dbReference>
<accession>Q6MRI7</accession>
<dbReference type="KEGG" id="bba:Bd0092"/>
<feature type="transmembrane region" description="Helical" evidence="6">
    <location>
        <begin position="186"/>
        <end position="204"/>
    </location>
</feature>
<comment type="subcellular location">
    <subcellularLocation>
        <location evidence="1">Cell membrane</location>
        <topology evidence="1">Multi-pass membrane protein</topology>
    </subcellularLocation>
</comment>
<dbReference type="Pfam" id="PF01292">
    <property type="entry name" value="Ni_hydr_CYTB"/>
    <property type="match status" value="1"/>
</dbReference>